<keyword evidence="9 14" id="KW-0378">Hydrolase</keyword>
<dbReference type="PANTHER" id="PTHR30487">
    <property type="entry name" value="TYPE 4 PREPILIN-LIKE PROTEINS LEADER PEPTIDE-PROCESSING ENZYME"/>
    <property type="match status" value="1"/>
</dbReference>
<protein>
    <recommendedName>
        <fullName evidence="9">Prepilin leader peptidase/N-methyltransferase</fullName>
        <ecNumber evidence="9">2.1.1.-</ecNumber>
        <ecNumber evidence="9">3.4.23.43</ecNumber>
    </recommendedName>
</protein>
<feature type="transmembrane region" description="Helical" evidence="10">
    <location>
        <begin position="159"/>
        <end position="180"/>
    </location>
</feature>
<feature type="transmembrane region" description="Helical" evidence="10">
    <location>
        <begin position="104"/>
        <end position="123"/>
    </location>
</feature>
<keyword evidence="15" id="KW-1185">Reference proteome</keyword>
<dbReference type="InterPro" id="IPR000045">
    <property type="entry name" value="Prepilin_IV_endopep_pep"/>
</dbReference>
<keyword evidence="5 9" id="KW-0812">Transmembrane</keyword>
<comment type="similarity">
    <text evidence="2 8">Belongs to the peptidase A24 family.</text>
</comment>
<dbReference type="Gene3D" id="1.20.120.1220">
    <property type="match status" value="1"/>
</dbReference>
<evidence type="ECO:0000259" key="11">
    <source>
        <dbReference type="Pfam" id="PF01478"/>
    </source>
</evidence>
<feature type="transmembrane region" description="Helical" evidence="10">
    <location>
        <begin position="6"/>
        <end position="29"/>
    </location>
</feature>
<feature type="transmembrane region" description="Helical" evidence="10">
    <location>
        <begin position="201"/>
        <end position="227"/>
    </location>
</feature>
<feature type="domain" description="Prepilin peptidase A24 N-terminal" evidence="12">
    <location>
        <begin position="17"/>
        <end position="94"/>
    </location>
</feature>
<organism evidence="13 15">
    <name type="scientific">Cellulomonas hominis</name>
    <dbReference type="NCBI Taxonomy" id="156981"/>
    <lineage>
        <taxon>Bacteria</taxon>
        <taxon>Bacillati</taxon>
        <taxon>Actinomycetota</taxon>
        <taxon>Actinomycetes</taxon>
        <taxon>Micrococcales</taxon>
        <taxon>Cellulomonadaceae</taxon>
        <taxon>Cellulomonas</taxon>
    </lineage>
</organism>
<dbReference type="PANTHER" id="PTHR30487:SF0">
    <property type="entry name" value="PREPILIN LEADER PEPTIDASE_N-METHYLTRANSFERASE-RELATED"/>
    <property type="match status" value="1"/>
</dbReference>
<dbReference type="GO" id="GO:0008168">
    <property type="term" value="F:methyltransferase activity"/>
    <property type="evidence" value="ECO:0007669"/>
    <property type="project" value="UniProtKB-KW"/>
</dbReference>
<dbReference type="InterPro" id="IPR010627">
    <property type="entry name" value="Prepilin_pept_A24_N"/>
</dbReference>
<keyword evidence="4" id="KW-0997">Cell inner membrane</keyword>
<dbReference type="EC" id="3.4.23.43" evidence="9"/>
<evidence type="ECO:0000256" key="4">
    <source>
        <dbReference type="ARBA" id="ARBA00022519"/>
    </source>
</evidence>
<dbReference type="EMBL" id="BJVQ01000001">
    <property type="protein sequence ID" value="GEL44886.1"/>
    <property type="molecule type" value="Genomic_DNA"/>
</dbReference>
<evidence type="ECO:0000313" key="14">
    <source>
        <dbReference type="EMBL" id="MBB5474861.1"/>
    </source>
</evidence>
<comment type="caution">
    <text evidence="13">The sequence shown here is derived from an EMBL/GenBank/DDBJ whole genome shotgun (WGS) entry which is preliminary data.</text>
</comment>
<evidence type="ECO:0000256" key="8">
    <source>
        <dbReference type="RuleBase" id="RU003793"/>
    </source>
</evidence>
<evidence type="ECO:0000313" key="13">
    <source>
        <dbReference type="EMBL" id="GEL44886.1"/>
    </source>
</evidence>
<gene>
    <name evidence="13" type="primary">pilD</name>
    <name evidence="13" type="ORF">CHO01_00020</name>
    <name evidence="14" type="ORF">HNR08_003597</name>
</gene>
<evidence type="ECO:0000256" key="1">
    <source>
        <dbReference type="ARBA" id="ARBA00004429"/>
    </source>
</evidence>
<evidence type="ECO:0000256" key="10">
    <source>
        <dbReference type="SAM" id="Phobius"/>
    </source>
</evidence>
<proteinExistence type="inferred from homology"/>
<dbReference type="GO" id="GO:0032259">
    <property type="term" value="P:methylation"/>
    <property type="evidence" value="ECO:0007669"/>
    <property type="project" value="UniProtKB-KW"/>
</dbReference>
<evidence type="ECO:0000256" key="9">
    <source>
        <dbReference type="RuleBase" id="RU003794"/>
    </source>
</evidence>
<dbReference type="EC" id="2.1.1.-" evidence="9"/>
<evidence type="ECO:0000256" key="3">
    <source>
        <dbReference type="ARBA" id="ARBA00022475"/>
    </source>
</evidence>
<dbReference type="PRINTS" id="PR00864">
    <property type="entry name" value="PREPILNPTASE"/>
</dbReference>
<dbReference type="InterPro" id="IPR014032">
    <property type="entry name" value="Peptidase_A24A_bac"/>
</dbReference>
<evidence type="ECO:0000313" key="15">
    <source>
        <dbReference type="Proteomes" id="UP000321723"/>
    </source>
</evidence>
<keyword evidence="9 14" id="KW-0808">Transferase</keyword>
<evidence type="ECO:0000259" key="12">
    <source>
        <dbReference type="Pfam" id="PF06750"/>
    </source>
</evidence>
<name>A0A511F6H8_9CELL</name>
<dbReference type="InterPro" id="IPR050882">
    <property type="entry name" value="Prepilin_peptidase/N-MTase"/>
</dbReference>
<keyword evidence="6 10" id="KW-1133">Transmembrane helix</keyword>
<evidence type="ECO:0000256" key="2">
    <source>
        <dbReference type="ARBA" id="ARBA00005801"/>
    </source>
</evidence>
<dbReference type="Pfam" id="PF06750">
    <property type="entry name" value="A24_N_bact"/>
    <property type="match status" value="1"/>
</dbReference>
<keyword evidence="3" id="KW-1003">Cell membrane</keyword>
<feature type="transmembrane region" description="Helical" evidence="10">
    <location>
        <begin position="76"/>
        <end position="98"/>
    </location>
</feature>
<sequence length="268" mass="27510">MTSTPTWLLLTYLAGAGAIMASYAGLVAVRVPQGRSSVTGSSACDSCGHRLRPQHNVPVVSWLALRGRCRDCGARIGVRHLIVELVGAAAFVLIGVVAPPSFGWPVACTAMVLTVGGLALSLIDIDTRTLPDRVLLPWSAVLVVTMVAGAIVAGDLGSLARAGLGGCALFALYFLVAVIYPAGMGFGDVKLAAPLGAVMAFASWPVLAVGAFCAFLLGGLGALVLALRGRLHRGTEVPFGPYMVAGAFVGLLVGDPVAHWYLTVFGLA</sequence>
<evidence type="ECO:0000256" key="6">
    <source>
        <dbReference type="ARBA" id="ARBA00022989"/>
    </source>
</evidence>
<keyword evidence="9 14" id="KW-0489">Methyltransferase</keyword>
<feature type="transmembrane region" description="Helical" evidence="10">
    <location>
        <begin position="239"/>
        <end position="262"/>
    </location>
</feature>
<feature type="domain" description="Prepilin type IV endopeptidase peptidase" evidence="11">
    <location>
        <begin position="112"/>
        <end position="217"/>
    </location>
</feature>
<dbReference type="EMBL" id="JACHDN010000001">
    <property type="protein sequence ID" value="MBB5474861.1"/>
    <property type="molecule type" value="Genomic_DNA"/>
</dbReference>
<keyword evidence="7 10" id="KW-0472">Membrane</keyword>
<evidence type="ECO:0000256" key="7">
    <source>
        <dbReference type="ARBA" id="ARBA00023136"/>
    </source>
</evidence>
<feature type="transmembrane region" description="Helical" evidence="10">
    <location>
        <begin position="135"/>
        <end position="153"/>
    </location>
</feature>
<accession>A0A511F6H8</accession>
<dbReference type="Pfam" id="PF01478">
    <property type="entry name" value="Peptidase_A24"/>
    <property type="match status" value="1"/>
</dbReference>
<comment type="subcellular location">
    <subcellularLocation>
        <location evidence="1">Cell inner membrane</location>
        <topology evidence="1">Multi-pass membrane protein</topology>
    </subcellularLocation>
    <subcellularLocation>
        <location evidence="9">Cell membrane</location>
        <topology evidence="9">Multi-pass membrane protein</topology>
    </subcellularLocation>
</comment>
<comment type="function">
    <text evidence="9">Plays an essential role in type IV pili and type II pseudopili formation by proteolytically removing the leader sequence from substrate proteins and subsequently monomethylating the alpha-amino group of the newly exposed N-terminal phenylalanine.</text>
</comment>
<comment type="catalytic activity">
    <reaction evidence="9">
        <text>Typically cleaves a -Gly-|-Phe- bond to release an N-terminal, basic peptide of 5-8 residues from type IV prepilin, and then N-methylates the new N-terminal amino group, the methyl donor being S-adenosyl-L-methionine.</text>
        <dbReference type="EC" id="3.4.23.43"/>
    </reaction>
</comment>
<dbReference type="GO" id="GO:0004190">
    <property type="term" value="F:aspartic-type endopeptidase activity"/>
    <property type="evidence" value="ECO:0007669"/>
    <property type="project" value="UniProtKB-EC"/>
</dbReference>
<reference evidence="14 16" key="2">
    <citation type="submission" date="2020-08" db="EMBL/GenBank/DDBJ databases">
        <title>Sequencing the genomes of 1000 actinobacteria strains.</title>
        <authorList>
            <person name="Klenk H.-P."/>
        </authorList>
    </citation>
    <scope>NUCLEOTIDE SEQUENCE [LARGE SCALE GENOMIC DNA]</scope>
    <source>
        <strain evidence="14 16">DSM 9581</strain>
    </source>
</reference>
<keyword evidence="9" id="KW-0511">Multifunctional enzyme</keyword>
<dbReference type="Proteomes" id="UP000321723">
    <property type="component" value="Unassembled WGS sequence"/>
</dbReference>
<evidence type="ECO:0000256" key="5">
    <source>
        <dbReference type="ARBA" id="ARBA00022692"/>
    </source>
</evidence>
<dbReference type="RefSeq" id="WP_246802845.1">
    <property type="nucleotide sequence ID" value="NZ_BJVQ01000001.1"/>
</dbReference>
<dbReference type="AlphaFoldDB" id="A0A511F6H8"/>
<dbReference type="GO" id="GO:0006465">
    <property type="term" value="P:signal peptide processing"/>
    <property type="evidence" value="ECO:0007669"/>
    <property type="project" value="TreeGrafter"/>
</dbReference>
<keyword evidence="9" id="KW-0645">Protease</keyword>
<reference evidence="13 15" key="1">
    <citation type="submission" date="2019-07" db="EMBL/GenBank/DDBJ databases">
        <title>Whole genome shotgun sequence of Cellulomonas hominis NBRC 16055.</title>
        <authorList>
            <person name="Hosoyama A."/>
            <person name="Uohara A."/>
            <person name="Ohji S."/>
            <person name="Ichikawa N."/>
        </authorList>
    </citation>
    <scope>NUCLEOTIDE SEQUENCE [LARGE SCALE GENOMIC DNA]</scope>
    <source>
        <strain evidence="13 15">NBRC 16055</strain>
    </source>
</reference>
<dbReference type="GO" id="GO:0005886">
    <property type="term" value="C:plasma membrane"/>
    <property type="evidence" value="ECO:0007669"/>
    <property type="project" value="UniProtKB-SubCell"/>
</dbReference>
<dbReference type="Proteomes" id="UP000564629">
    <property type="component" value="Unassembled WGS sequence"/>
</dbReference>
<evidence type="ECO:0000313" key="16">
    <source>
        <dbReference type="Proteomes" id="UP000564629"/>
    </source>
</evidence>